<name>A0ABW6PWC7_9NOCA</name>
<dbReference type="InterPro" id="IPR029033">
    <property type="entry name" value="His_PPase_superfam"/>
</dbReference>
<gene>
    <name evidence="1" type="ORF">ACFYTF_28260</name>
</gene>
<comment type="caution">
    <text evidence="1">The sequence shown here is derived from an EMBL/GenBank/DDBJ whole genome shotgun (WGS) entry which is preliminary data.</text>
</comment>
<dbReference type="EMBL" id="JBIAMX010000025">
    <property type="protein sequence ID" value="MFF0546736.1"/>
    <property type="molecule type" value="Genomic_DNA"/>
</dbReference>
<proteinExistence type="predicted"/>
<evidence type="ECO:0000313" key="2">
    <source>
        <dbReference type="Proteomes" id="UP001601444"/>
    </source>
</evidence>
<keyword evidence="2" id="KW-1185">Reference proteome</keyword>
<evidence type="ECO:0000313" key="1">
    <source>
        <dbReference type="EMBL" id="MFF0546736.1"/>
    </source>
</evidence>
<reference evidence="1 2" key="1">
    <citation type="submission" date="2024-10" db="EMBL/GenBank/DDBJ databases">
        <title>The Natural Products Discovery Center: Release of the First 8490 Sequenced Strains for Exploring Actinobacteria Biosynthetic Diversity.</title>
        <authorList>
            <person name="Kalkreuter E."/>
            <person name="Kautsar S.A."/>
            <person name="Yang D."/>
            <person name="Bader C.D."/>
            <person name="Teijaro C.N."/>
            <person name="Fluegel L."/>
            <person name="Davis C.M."/>
            <person name="Simpson J.R."/>
            <person name="Lauterbach L."/>
            <person name="Steele A.D."/>
            <person name="Gui C."/>
            <person name="Meng S."/>
            <person name="Li G."/>
            <person name="Viehrig K."/>
            <person name="Ye F."/>
            <person name="Su P."/>
            <person name="Kiefer A.F."/>
            <person name="Nichols A."/>
            <person name="Cepeda A.J."/>
            <person name="Yan W."/>
            <person name="Fan B."/>
            <person name="Jiang Y."/>
            <person name="Adhikari A."/>
            <person name="Zheng C.-J."/>
            <person name="Schuster L."/>
            <person name="Cowan T.M."/>
            <person name="Smanski M.J."/>
            <person name="Chevrette M.G."/>
            <person name="De Carvalho L.P.S."/>
            <person name="Shen B."/>
        </authorList>
    </citation>
    <scope>NUCLEOTIDE SEQUENCE [LARGE SCALE GENOMIC DNA]</scope>
    <source>
        <strain evidence="1 2">NPDC004045</strain>
    </source>
</reference>
<dbReference type="RefSeq" id="WP_280303835.1">
    <property type="nucleotide sequence ID" value="NZ_JBIAMX010000025.1"/>
</dbReference>
<evidence type="ECO:0008006" key="3">
    <source>
        <dbReference type="Google" id="ProtNLM"/>
    </source>
</evidence>
<dbReference type="SUPFAM" id="SSF53254">
    <property type="entry name" value="Phosphoglycerate mutase-like"/>
    <property type="match status" value="1"/>
</dbReference>
<accession>A0ABW6PWC7</accession>
<organism evidence="1 2">
    <name type="scientific">Nocardia thailandica</name>
    <dbReference type="NCBI Taxonomy" id="257275"/>
    <lineage>
        <taxon>Bacteria</taxon>
        <taxon>Bacillati</taxon>
        <taxon>Actinomycetota</taxon>
        <taxon>Actinomycetes</taxon>
        <taxon>Mycobacteriales</taxon>
        <taxon>Nocardiaceae</taxon>
        <taxon>Nocardia</taxon>
    </lineage>
</organism>
<dbReference type="Proteomes" id="UP001601444">
    <property type="component" value="Unassembled WGS sequence"/>
</dbReference>
<dbReference type="Gene3D" id="3.40.50.1240">
    <property type="entry name" value="Phosphoglycerate mutase-like"/>
    <property type="match status" value="1"/>
</dbReference>
<protein>
    <recommendedName>
        <fullName evidence="3">Histidine phosphatase family protein</fullName>
    </recommendedName>
</protein>
<sequence>MRSTLILLRHAEPVIGPDDTRPLTTRGRRQACAVVDELVALAPHAFERELGLPRSRTTYTLAVALALDGALPDEAYDQFLERAFPPDSD</sequence>